<proteinExistence type="predicted"/>
<dbReference type="RefSeq" id="WP_253564446.1">
    <property type="nucleotide sequence ID" value="NZ_JAMZEK010000001.1"/>
</dbReference>
<comment type="caution">
    <text evidence="1">The sequence shown here is derived from an EMBL/GenBank/DDBJ whole genome shotgun (WGS) entry which is preliminary data.</text>
</comment>
<sequence length="535" mass="57586">MTVRYDARAQAVEATVTLPRGVDTLALRDLSPYRRGTLWTSPDGSARIDETKLVGTRPDERVLHLRMDVHGDAPIEDRGYAPWLRFADGTVAVYAPMLLAASDSPIELCPRWVPSSAQRVIGYGHAQSTPLATDMARPEGYVAFGHPQVLHHGALMLVSDRGTPAWVRQRITREVPALVHRYTQSMGPARVSMLFVFNRPLPRGARGFKGDHLPASITLGLFGDGWSQVDPDSADQLTRFVAHELFHSWNSGPALGSPEGEALLAKEGGADLAKIFAGGAVLGQSRQAIWDAVARSYDTCLLQLPPDTSVATALQRRQPGVLPYACGAALMSALAVAADPADPARGYFGLWRALRQSRARHPRDGYRWQDLMPPTLAPAVRQRLEQAVAEPDAFAPKLEQAWTALGVQVQPVTTLDAGTRRVYLGKVMMHLMAADCGGTVSFWNNPDGFRLDQPLPRCHALHAGARVASILGEPLAAADPLALARQVRALCIAGKPVVVGYAAEHGQPAPADSPVHCTTPLPIPPAPVRLVAPPG</sequence>
<evidence type="ECO:0000313" key="1">
    <source>
        <dbReference type="EMBL" id="MCP1372767.1"/>
    </source>
</evidence>
<reference evidence="1 2" key="1">
    <citation type="submission" date="2022-06" db="EMBL/GenBank/DDBJ databases">
        <title>Dyella sp. Sa strain:Sa Genome sequencing.</title>
        <authorList>
            <person name="Park S."/>
        </authorList>
    </citation>
    <scope>NUCLEOTIDE SEQUENCE [LARGE SCALE GENOMIC DNA]</scope>
    <source>
        <strain evidence="1 2">Sa</strain>
    </source>
</reference>
<accession>A0ABT1F905</accession>
<dbReference type="Proteomes" id="UP001204615">
    <property type="component" value="Unassembled WGS sequence"/>
</dbReference>
<organism evidence="1 2">
    <name type="scientific">Dyella lutea</name>
    <dbReference type="NCBI Taxonomy" id="2950441"/>
    <lineage>
        <taxon>Bacteria</taxon>
        <taxon>Pseudomonadati</taxon>
        <taxon>Pseudomonadota</taxon>
        <taxon>Gammaproteobacteria</taxon>
        <taxon>Lysobacterales</taxon>
        <taxon>Rhodanobacteraceae</taxon>
        <taxon>Dyella</taxon>
    </lineage>
</organism>
<keyword evidence="2" id="KW-1185">Reference proteome</keyword>
<protein>
    <recommendedName>
        <fullName evidence="3">Metalloprotease with PDZ domain</fullName>
    </recommendedName>
</protein>
<gene>
    <name evidence="1" type="ORF">NC595_01670</name>
</gene>
<dbReference type="EMBL" id="JAMZEK010000001">
    <property type="protein sequence ID" value="MCP1372767.1"/>
    <property type="molecule type" value="Genomic_DNA"/>
</dbReference>
<evidence type="ECO:0000313" key="2">
    <source>
        <dbReference type="Proteomes" id="UP001204615"/>
    </source>
</evidence>
<evidence type="ECO:0008006" key="3">
    <source>
        <dbReference type="Google" id="ProtNLM"/>
    </source>
</evidence>
<name>A0ABT1F905_9GAMM</name>